<evidence type="ECO:0000256" key="6">
    <source>
        <dbReference type="ARBA" id="ARBA00022946"/>
    </source>
</evidence>
<evidence type="ECO:0000256" key="10">
    <source>
        <dbReference type="RuleBase" id="RU364031"/>
    </source>
</evidence>
<evidence type="ECO:0000256" key="4">
    <source>
        <dbReference type="ARBA" id="ARBA00022692"/>
    </source>
</evidence>
<dbReference type="InterPro" id="IPR034804">
    <property type="entry name" value="SQR/QFR_C/D"/>
</dbReference>
<evidence type="ECO:0000256" key="5">
    <source>
        <dbReference type="ARBA" id="ARBA00022792"/>
    </source>
</evidence>
<dbReference type="EMBL" id="JASJQH010002629">
    <property type="protein sequence ID" value="KAK9760048.1"/>
    <property type="molecule type" value="Genomic_DNA"/>
</dbReference>
<evidence type="ECO:0000256" key="8">
    <source>
        <dbReference type="ARBA" id="ARBA00023128"/>
    </source>
</evidence>
<name>A0ABR2WEW5_9FUNG</name>
<dbReference type="InterPro" id="IPR007992">
    <property type="entry name" value="CybS"/>
</dbReference>
<organism evidence="11 12">
    <name type="scientific">Basidiobolus ranarum</name>
    <dbReference type="NCBI Taxonomy" id="34480"/>
    <lineage>
        <taxon>Eukaryota</taxon>
        <taxon>Fungi</taxon>
        <taxon>Fungi incertae sedis</taxon>
        <taxon>Zoopagomycota</taxon>
        <taxon>Entomophthoromycotina</taxon>
        <taxon>Basidiobolomycetes</taxon>
        <taxon>Basidiobolales</taxon>
        <taxon>Basidiobolaceae</taxon>
        <taxon>Basidiobolus</taxon>
    </lineage>
</organism>
<dbReference type="PANTHER" id="PTHR13337">
    <property type="entry name" value="SUCCINATE DEHYDROGENASE"/>
    <property type="match status" value="1"/>
</dbReference>
<evidence type="ECO:0000313" key="11">
    <source>
        <dbReference type="EMBL" id="KAK9760048.1"/>
    </source>
</evidence>
<keyword evidence="6 10" id="KW-0809">Transit peptide</keyword>
<evidence type="ECO:0000256" key="7">
    <source>
        <dbReference type="ARBA" id="ARBA00022989"/>
    </source>
</evidence>
<evidence type="ECO:0000256" key="3">
    <source>
        <dbReference type="ARBA" id="ARBA00022448"/>
    </source>
</evidence>
<keyword evidence="8 10" id="KW-0496">Mitochondrion</keyword>
<evidence type="ECO:0000313" key="12">
    <source>
        <dbReference type="Proteomes" id="UP001479436"/>
    </source>
</evidence>
<keyword evidence="3" id="KW-0813">Transport</keyword>
<sequence>MSLRALTPHSRLCPLTATTIRLGTLRGLKTGRVALLNHTSPTRSEAATKNAEGVIVQPSSRIHGSMHWNIERALSIALIPLTFYPMIYGSQPIVDYSLGIILPAHCHFGFQAIITDYLPHRKTPIFNIASSWALRAATALTLYGCYELNSNGDGISETIKKLWKA</sequence>
<protein>
    <recommendedName>
        <fullName evidence="10">Succinate dehydrogenase [ubiquinone] cytochrome b small subunit</fullName>
    </recommendedName>
</protein>
<gene>
    <name evidence="11" type="primary">SDH4_2</name>
    <name evidence="11" type="ORF">K7432_016328</name>
</gene>
<dbReference type="CDD" id="cd03496">
    <property type="entry name" value="SQR_TypeC_CybS"/>
    <property type="match status" value="1"/>
</dbReference>
<comment type="similarity">
    <text evidence="2 10">Belongs to the CybS family.</text>
</comment>
<evidence type="ECO:0000256" key="1">
    <source>
        <dbReference type="ARBA" id="ARBA00004448"/>
    </source>
</evidence>
<dbReference type="PANTHER" id="PTHR13337:SF2">
    <property type="entry name" value="SUCCINATE DEHYDROGENASE [UBIQUINONE] CYTOCHROME B SMALL SUBUNIT, MITOCHONDRIAL"/>
    <property type="match status" value="1"/>
</dbReference>
<accession>A0ABR2WEW5</accession>
<dbReference type="Pfam" id="PF05328">
    <property type="entry name" value="CybS"/>
    <property type="match status" value="1"/>
</dbReference>
<reference evidence="11 12" key="1">
    <citation type="submission" date="2023-04" db="EMBL/GenBank/DDBJ databases">
        <title>Genome of Basidiobolus ranarum AG-B5.</title>
        <authorList>
            <person name="Stajich J.E."/>
            <person name="Carter-House D."/>
            <person name="Gryganskyi A."/>
        </authorList>
    </citation>
    <scope>NUCLEOTIDE SEQUENCE [LARGE SCALE GENOMIC DNA]</scope>
    <source>
        <strain evidence="11 12">AG-B5</strain>
    </source>
</reference>
<dbReference type="Proteomes" id="UP001479436">
    <property type="component" value="Unassembled WGS sequence"/>
</dbReference>
<keyword evidence="7" id="KW-1133">Transmembrane helix</keyword>
<evidence type="ECO:0000256" key="9">
    <source>
        <dbReference type="ARBA" id="ARBA00023136"/>
    </source>
</evidence>
<keyword evidence="5 10" id="KW-0999">Mitochondrion inner membrane</keyword>
<evidence type="ECO:0000256" key="2">
    <source>
        <dbReference type="ARBA" id="ARBA00007294"/>
    </source>
</evidence>
<proteinExistence type="inferred from homology"/>
<comment type="caution">
    <text evidence="11">The sequence shown here is derived from an EMBL/GenBank/DDBJ whole genome shotgun (WGS) entry which is preliminary data.</text>
</comment>
<comment type="subcellular location">
    <subcellularLocation>
        <location evidence="1 10">Mitochondrion inner membrane</location>
        <topology evidence="1 10">Multi-pass membrane protein</topology>
    </subcellularLocation>
</comment>
<keyword evidence="9 10" id="KW-0472">Membrane</keyword>
<keyword evidence="4" id="KW-0812">Transmembrane</keyword>
<dbReference type="Gene3D" id="1.20.1300.10">
    <property type="entry name" value="Fumarate reductase/succinate dehydrogenase, transmembrane subunit"/>
    <property type="match status" value="1"/>
</dbReference>
<keyword evidence="12" id="KW-1185">Reference proteome</keyword>